<dbReference type="Proteomes" id="UP001175211">
    <property type="component" value="Unassembled WGS sequence"/>
</dbReference>
<comment type="caution">
    <text evidence="2">The sequence shown here is derived from an EMBL/GenBank/DDBJ whole genome shotgun (WGS) entry which is preliminary data.</text>
</comment>
<dbReference type="RefSeq" id="XP_060329433.1">
    <property type="nucleotide sequence ID" value="XM_060482515.1"/>
</dbReference>
<sequence>MVLLPIYCLMLMNSVIPASEYSGAPASFAKIVALYVVMDLEIVPSHLSKYAATINHARTWTSLYWFSPQFNPWKG</sequence>
<keyword evidence="3" id="KW-1185">Reference proteome</keyword>
<dbReference type="GeneID" id="85366063"/>
<name>A0AA39KA78_ARMTA</name>
<organism evidence="2 3">
    <name type="scientific">Armillaria tabescens</name>
    <name type="common">Ringless honey mushroom</name>
    <name type="synonym">Agaricus tabescens</name>
    <dbReference type="NCBI Taxonomy" id="1929756"/>
    <lineage>
        <taxon>Eukaryota</taxon>
        <taxon>Fungi</taxon>
        <taxon>Dikarya</taxon>
        <taxon>Basidiomycota</taxon>
        <taxon>Agaricomycotina</taxon>
        <taxon>Agaricomycetes</taxon>
        <taxon>Agaricomycetidae</taxon>
        <taxon>Agaricales</taxon>
        <taxon>Marasmiineae</taxon>
        <taxon>Physalacriaceae</taxon>
        <taxon>Desarmillaria</taxon>
    </lineage>
</organism>
<reference evidence="2" key="1">
    <citation type="submission" date="2023-06" db="EMBL/GenBank/DDBJ databases">
        <authorList>
            <consortium name="Lawrence Berkeley National Laboratory"/>
            <person name="Ahrendt S."/>
            <person name="Sahu N."/>
            <person name="Indic B."/>
            <person name="Wong-Bajracharya J."/>
            <person name="Merenyi Z."/>
            <person name="Ke H.-M."/>
            <person name="Monk M."/>
            <person name="Kocsube S."/>
            <person name="Drula E."/>
            <person name="Lipzen A."/>
            <person name="Balint B."/>
            <person name="Henrissat B."/>
            <person name="Andreopoulos B."/>
            <person name="Martin F.M."/>
            <person name="Harder C.B."/>
            <person name="Rigling D."/>
            <person name="Ford K.L."/>
            <person name="Foster G.D."/>
            <person name="Pangilinan J."/>
            <person name="Papanicolaou A."/>
            <person name="Barry K."/>
            <person name="LaButti K."/>
            <person name="Viragh M."/>
            <person name="Koriabine M."/>
            <person name="Yan M."/>
            <person name="Riley R."/>
            <person name="Champramary S."/>
            <person name="Plett K.L."/>
            <person name="Tsai I.J."/>
            <person name="Slot J."/>
            <person name="Sipos G."/>
            <person name="Plett J."/>
            <person name="Nagy L.G."/>
            <person name="Grigoriev I.V."/>
        </authorList>
    </citation>
    <scope>NUCLEOTIDE SEQUENCE</scope>
    <source>
        <strain evidence="2">CCBAS 213</strain>
    </source>
</reference>
<dbReference type="AlphaFoldDB" id="A0AA39KA78"/>
<evidence type="ECO:0000313" key="3">
    <source>
        <dbReference type="Proteomes" id="UP001175211"/>
    </source>
</evidence>
<proteinExistence type="predicted"/>
<evidence type="ECO:0000256" key="1">
    <source>
        <dbReference type="SAM" id="SignalP"/>
    </source>
</evidence>
<evidence type="ECO:0000313" key="2">
    <source>
        <dbReference type="EMBL" id="KAK0457118.1"/>
    </source>
</evidence>
<gene>
    <name evidence="2" type="ORF">EV420DRAFT_540622</name>
</gene>
<keyword evidence="1" id="KW-0732">Signal</keyword>
<feature type="chain" id="PRO_5041248861" evidence="1">
    <location>
        <begin position="19"/>
        <end position="75"/>
    </location>
</feature>
<protein>
    <submittedName>
        <fullName evidence="2">Uncharacterized protein</fullName>
    </submittedName>
</protein>
<dbReference type="EMBL" id="JAUEPS010000023">
    <property type="protein sequence ID" value="KAK0457118.1"/>
    <property type="molecule type" value="Genomic_DNA"/>
</dbReference>
<feature type="signal peptide" evidence="1">
    <location>
        <begin position="1"/>
        <end position="18"/>
    </location>
</feature>
<accession>A0AA39KA78</accession>